<organism evidence="1 2">
    <name type="scientific">Nocardiopsis kunsanensis</name>
    <dbReference type="NCBI Taxonomy" id="141693"/>
    <lineage>
        <taxon>Bacteria</taxon>
        <taxon>Bacillati</taxon>
        <taxon>Actinomycetota</taxon>
        <taxon>Actinomycetes</taxon>
        <taxon>Streptosporangiales</taxon>
        <taxon>Nocardiopsidaceae</taxon>
        <taxon>Nocardiopsis</taxon>
    </lineage>
</organism>
<evidence type="ECO:0000313" key="2">
    <source>
        <dbReference type="Proteomes" id="UP000654947"/>
    </source>
</evidence>
<dbReference type="AlphaFoldDB" id="A0A918XM18"/>
<dbReference type="Proteomes" id="UP000654947">
    <property type="component" value="Unassembled WGS sequence"/>
</dbReference>
<sequence>MHGPPYPVAMHLTSAPLVAWGNAWLTGHVGLDDAVDAVERRSGPNLLGTVPASDLPFDSDVPLRAALIQLRGLGLSAFRLALPTWGDPLGLVGPKELNQAAIEAGEGALVQLTDRQMGLVPSVDRRGSSYVGVSWTPYRAEDTRPQVPSLPEAESEMKVTLVQVTQTLEGVDDVASFAPAVHRELGDTGSRGSPPLAHGYPPRAHRVATQAERLSKVVRLADPSGARGLNVHQMNTRADALRRLDAAVRRAMIAAHAAVLQPRGLG</sequence>
<dbReference type="EMBL" id="BMXL01000047">
    <property type="protein sequence ID" value="GHD37307.1"/>
    <property type="molecule type" value="Genomic_DNA"/>
</dbReference>
<evidence type="ECO:0000313" key="1">
    <source>
        <dbReference type="EMBL" id="GHD37307.1"/>
    </source>
</evidence>
<reference evidence="1 2" key="1">
    <citation type="journal article" date="2014" name="Int. J. Syst. Evol. Microbiol.">
        <title>Complete genome sequence of Corynebacterium casei LMG S-19264T (=DSM 44701T), isolated from a smear-ripened cheese.</title>
        <authorList>
            <consortium name="US DOE Joint Genome Institute (JGI-PGF)"/>
            <person name="Walter F."/>
            <person name="Albersmeier A."/>
            <person name="Kalinowski J."/>
            <person name="Ruckert C."/>
        </authorList>
    </citation>
    <scope>NUCLEOTIDE SEQUENCE [LARGE SCALE GENOMIC DNA]</scope>
    <source>
        <strain evidence="1 2">KCTC 19473</strain>
    </source>
</reference>
<protein>
    <submittedName>
        <fullName evidence="1">Uncharacterized protein</fullName>
    </submittedName>
</protein>
<name>A0A918XM18_9ACTN</name>
<proteinExistence type="predicted"/>
<accession>A0A918XM18</accession>
<keyword evidence="2" id="KW-1185">Reference proteome</keyword>
<comment type="caution">
    <text evidence="1">The sequence shown here is derived from an EMBL/GenBank/DDBJ whole genome shotgun (WGS) entry which is preliminary data.</text>
</comment>
<gene>
    <name evidence="1" type="ORF">GCM10007147_45220</name>
</gene>